<organism evidence="1 2">
    <name type="scientific">Metapseudomonas otitidis</name>
    <dbReference type="NCBI Taxonomy" id="319939"/>
    <lineage>
        <taxon>Bacteria</taxon>
        <taxon>Pseudomonadati</taxon>
        <taxon>Pseudomonadota</taxon>
        <taxon>Gammaproteobacteria</taxon>
        <taxon>Pseudomonadales</taxon>
        <taxon>Pseudomonadaceae</taxon>
        <taxon>Metapseudomonas</taxon>
    </lineage>
</organism>
<name>A0ABU3XWR8_9GAMM</name>
<sequence length="269" mass="30452">MLNALVTIRQNKNASFYFARTHKLHHINESGQKTEIPALNIKGETSPITHQSPDFKVGGIQYFGAYEKQSGNFVYIPDWNEIERQANIIDNLTTALARSNYREIIDNPTWQSIYKPTITSRQKWNWQTNSVETLNSNDLYACRHCGIILERDQIEIDHQRSKTIGKEQLPETNLWGATLKLFRYAGLTIDGATGYKAQKLGLPGLSNSLSNKYQLNENGIFIFSLLLSSKSDIEIQNAAETSIPNLRPLCGGCNKRDGEPHTGLPWNKK</sequence>
<evidence type="ECO:0000313" key="2">
    <source>
        <dbReference type="Proteomes" id="UP001273935"/>
    </source>
</evidence>
<dbReference type="EMBL" id="JAWJUL010000106">
    <property type="protein sequence ID" value="MDV3442209.1"/>
    <property type="molecule type" value="Genomic_DNA"/>
</dbReference>
<dbReference type="Proteomes" id="UP001273935">
    <property type="component" value="Unassembled WGS sequence"/>
</dbReference>
<reference evidence="1 2" key="1">
    <citation type="submission" date="2023-10" db="EMBL/GenBank/DDBJ databases">
        <title>Pseudomonas otitidis isolated from a paediatric patient with cystic fibrosis in Chile.</title>
        <authorList>
            <person name="Amsteins-Romero L."/>
            <person name="Opazo-Capurro A."/>
            <person name="Matus-Kohler M."/>
            <person name="Gonzalez-Rocha G."/>
        </authorList>
    </citation>
    <scope>NUCLEOTIDE SEQUENCE [LARGE SCALE GENOMIC DNA]</scope>
    <source>
        <strain evidence="1 2">P-714</strain>
    </source>
</reference>
<proteinExistence type="predicted"/>
<gene>
    <name evidence="1" type="ORF">R0G64_22600</name>
</gene>
<keyword evidence="2" id="KW-1185">Reference proteome</keyword>
<evidence type="ECO:0000313" key="1">
    <source>
        <dbReference type="EMBL" id="MDV3442209.1"/>
    </source>
</evidence>
<evidence type="ECO:0008006" key="3">
    <source>
        <dbReference type="Google" id="ProtNLM"/>
    </source>
</evidence>
<accession>A0ABU3XWR8</accession>
<dbReference type="RefSeq" id="WP_317234325.1">
    <property type="nucleotide sequence ID" value="NZ_JAWJUL010000106.1"/>
</dbReference>
<protein>
    <recommendedName>
        <fullName evidence="3">HNH endonuclease</fullName>
    </recommendedName>
</protein>
<comment type="caution">
    <text evidence="1">The sequence shown here is derived from an EMBL/GenBank/DDBJ whole genome shotgun (WGS) entry which is preliminary data.</text>
</comment>